<sequence>MSIKGVTSSPSLNPEGSRDSMETGDTSHSILGKSKKRSATITSNGSPHVTFKLGFGDGEASLLLPSKMRNGSGGNVAIEEDTHIESNQNDLTKEEFNKLAEEQTPTNLDLPTIASQSTLSIASDQVKLQDPSFFYHDVNPEISVKEVLVELFELKDRSDLPGRGYWEETARWMKYEEDVEGVNQRWGQPHVPFLSYHSIGQLGKTLSKGSFHFDVPVTNYVELCNIIAEAVVTDDENKHQKEMRMNAINELLLLNHLSVNRKISRTHTANESILSSLSLSSLSRFRSSTHLHNDKINVLSGKASFPNIKLHHENNEQAHLVPQTSDNSNVISENRSFPNVRDIGNVNKELIESNARNRQSVINLYQGVRSDKLVSKEKKQYEIDQMFKILPEGAEAAQVLVGCVPLLTKVRFVMIRLNHPTNIKELTENKLPLRFLFVILGPALDQGDYHELGRTISSLMANKNFRRVAYAAYHKSELIDALDYFLKQSTIIPPGEIDSKSSLWNNEIKRYLKKQRMEAEIHDNKNSRTVTVLNAKDNEFGGKRKNGGDLEAHEHQLQNSNNGKITKSGFSLFKGLRADITQRIKYYSSDYKDALNFQCFTSIIFMFFASFAPAITFGGLMGQYTGDRMGTIETLLAQCICGIIWGLFSAQPLLIMSATGPVLLFEAALANFCAYAHLDFLTIRLYAGFFIMIISIVLVGLEGSRLLHYVTRFTEDIFATLISVIFISESIRFVIKTFEMNPVENYAYYQILHQKCDDVIGPNHGNMTEFEQFGRSDVEVHIKRICIERSEAEPNTALLTAIVMFGTFIVAFFLKKLRESFYLGRQARRIFGDFGVLISIVIVSACVQMFTPDPYIKNLEMPDHLNFTNTTARGHGVFVSPYMDQDHIVFGVTVAFVVALLVFILLFVETEITELLLDRKERKLRKGSGRNWDLVLVGICAFLCSIFGMPWMCAAAVQSLAHCSSLTVMKKQVPGARAEVDYVIEQRVTTIGVSILIGLVTFLGSLLKLPIATLFGVFMYLGIMNLAGVQLIHRMILFFIPEKYMPVKPYTENVKLKRMHLFTIIQIICLVFIYFVKSQKKIALAFPFVLILFILIRQFLIPLIFDEKEIKALDGEDEHEDDEWMEKDFYENVPIPV</sequence>
<name>A0AC35U7A9_9BILA</name>
<reference evidence="2" key="1">
    <citation type="submission" date="2016-11" db="UniProtKB">
        <authorList>
            <consortium name="WormBaseParasite"/>
        </authorList>
    </citation>
    <scope>IDENTIFICATION</scope>
    <source>
        <strain evidence="2">KR3021</strain>
    </source>
</reference>
<protein>
    <submittedName>
        <fullName evidence="2">Anion exchange protein</fullName>
    </submittedName>
</protein>
<accession>A0AC35U7A9</accession>
<evidence type="ECO:0000313" key="1">
    <source>
        <dbReference type="Proteomes" id="UP000095286"/>
    </source>
</evidence>
<evidence type="ECO:0000313" key="2">
    <source>
        <dbReference type="WBParaSite" id="RSKR_0000812800.1"/>
    </source>
</evidence>
<dbReference type="WBParaSite" id="RSKR_0000812800.1">
    <property type="protein sequence ID" value="RSKR_0000812800.1"/>
    <property type="gene ID" value="RSKR_0000812800"/>
</dbReference>
<organism evidence="1 2">
    <name type="scientific">Rhabditophanes sp. KR3021</name>
    <dbReference type="NCBI Taxonomy" id="114890"/>
    <lineage>
        <taxon>Eukaryota</taxon>
        <taxon>Metazoa</taxon>
        <taxon>Ecdysozoa</taxon>
        <taxon>Nematoda</taxon>
        <taxon>Chromadorea</taxon>
        <taxon>Rhabditida</taxon>
        <taxon>Tylenchina</taxon>
        <taxon>Panagrolaimomorpha</taxon>
        <taxon>Strongyloidoidea</taxon>
        <taxon>Alloionematidae</taxon>
        <taxon>Rhabditophanes</taxon>
    </lineage>
</organism>
<dbReference type="Proteomes" id="UP000095286">
    <property type="component" value="Unplaced"/>
</dbReference>
<proteinExistence type="predicted"/>